<dbReference type="InterPro" id="IPR008283">
    <property type="entry name" value="Peptidase_M17_N"/>
</dbReference>
<dbReference type="InterPro" id="IPR011356">
    <property type="entry name" value="Leucine_aapep/pepB"/>
</dbReference>
<dbReference type="SUPFAM" id="SSF52949">
    <property type="entry name" value="Macro domain-like"/>
    <property type="match status" value="1"/>
</dbReference>
<dbReference type="GO" id="GO:0006508">
    <property type="term" value="P:proteolysis"/>
    <property type="evidence" value="ECO:0007669"/>
    <property type="project" value="UniProtKB-KW"/>
</dbReference>
<keyword evidence="9" id="KW-1185">Reference proteome</keyword>
<evidence type="ECO:0000259" key="6">
    <source>
        <dbReference type="Pfam" id="PF00883"/>
    </source>
</evidence>
<feature type="domain" description="Peptidase M17 leucyl aminopeptidase N-terminal" evidence="7">
    <location>
        <begin position="27"/>
        <end position="122"/>
    </location>
</feature>
<reference evidence="8 9" key="1">
    <citation type="submission" date="2020-08" db="EMBL/GenBank/DDBJ databases">
        <title>Genomic Encyclopedia of Type Strains, Phase IV (KMG-IV): sequencing the most valuable type-strain genomes for metagenomic binning, comparative biology and taxonomic classification.</title>
        <authorList>
            <person name="Goeker M."/>
        </authorList>
    </citation>
    <scope>NUCLEOTIDE SEQUENCE [LARGE SCALE GENOMIC DNA]</scope>
    <source>
        <strain evidence="8 9">DSM 103737</strain>
    </source>
</reference>
<evidence type="ECO:0000313" key="8">
    <source>
        <dbReference type="EMBL" id="MBB4016391.1"/>
    </source>
</evidence>
<keyword evidence="2 8" id="KW-0031">Aminopeptidase</keyword>
<dbReference type="Proteomes" id="UP000577362">
    <property type="component" value="Unassembled WGS sequence"/>
</dbReference>
<comment type="caution">
    <text evidence="8">The sequence shown here is derived from an EMBL/GenBank/DDBJ whole genome shotgun (WGS) entry which is preliminary data.</text>
</comment>
<evidence type="ECO:0000259" key="7">
    <source>
        <dbReference type="Pfam" id="PF02789"/>
    </source>
</evidence>
<dbReference type="EMBL" id="JACIEN010000001">
    <property type="protein sequence ID" value="MBB4016391.1"/>
    <property type="molecule type" value="Genomic_DNA"/>
</dbReference>
<dbReference type="SUPFAM" id="SSF53187">
    <property type="entry name" value="Zn-dependent exopeptidases"/>
    <property type="match status" value="1"/>
</dbReference>
<sequence>MIASRNRSVDIVPLVGDAGQLRTGLLVLGLFSYGPLTGSARAVDDRSGGQLSRILEHGALGESAGATLLLHQVPGIAASRVLLVGLGRAEDYSDTAYRRALAAAASALADDAAADAIVALAENEVPRCTLGWRLRVAGQLLAEQGCHFGVHAPAPSRCVRVVMLLIAQALTSELVGALRQGVAIAEGVALAKEMGNLPTHPGTADLICESAQAMGWEFGFEVKILEHRHFEGLGMPAFARSVCTAGSASRIIVIGCKGRREKRRPVVFVGHGTAQGTRGAGAVLGALRAAGLLGLPVHAVGLVSTIEAASSPLPNLPRRLPLPAEPIALPGEPAHRAQLRCDVLTYAGRLAPACVIDVSTGVGACAAVLGSYASGLFANDDALASELLTCGSLAGDRVWRLPIWDDEQARADDPTGPAVRPRMAVNALARCARSFPWAHLDAAATATDEGETGVSTGRPVPLLAEFLMGRATRAEVQQAHRHPSSRR</sequence>
<dbReference type="InterPro" id="IPR000819">
    <property type="entry name" value="Peptidase_M17_C"/>
</dbReference>
<organism evidence="8 9">
    <name type="scientific">Chelatococcus caeni</name>
    <dbReference type="NCBI Taxonomy" id="1348468"/>
    <lineage>
        <taxon>Bacteria</taxon>
        <taxon>Pseudomonadati</taxon>
        <taxon>Pseudomonadota</taxon>
        <taxon>Alphaproteobacteria</taxon>
        <taxon>Hyphomicrobiales</taxon>
        <taxon>Chelatococcaceae</taxon>
        <taxon>Chelatococcus</taxon>
    </lineage>
</organism>
<dbReference type="GO" id="GO:0030145">
    <property type="term" value="F:manganese ion binding"/>
    <property type="evidence" value="ECO:0007669"/>
    <property type="project" value="InterPro"/>
</dbReference>
<feature type="domain" description="Cytosol aminopeptidase" evidence="6">
    <location>
        <begin position="341"/>
        <end position="463"/>
    </location>
</feature>
<protein>
    <submittedName>
        <fullName evidence="8">Leucyl aminopeptidase</fullName>
        <ecNumber evidence="8">3.4.11.1</ecNumber>
    </submittedName>
</protein>
<comment type="similarity">
    <text evidence="1">Belongs to the peptidase M17 family.</text>
</comment>
<evidence type="ECO:0000256" key="3">
    <source>
        <dbReference type="ARBA" id="ARBA00022670"/>
    </source>
</evidence>
<gene>
    <name evidence="8" type="ORF">GGR16_001397</name>
</gene>
<dbReference type="Pfam" id="PF00883">
    <property type="entry name" value="Peptidase_M17"/>
    <property type="match status" value="1"/>
</dbReference>
<dbReference type="GO" id="GO:0070006">
    <property type="term" value="F:metalloaminopeptidase activity"/>
    <property type="evidence" value="ECO:0007669"/>
    <property type="project" value="InterPro"/>
</dbReference>
<dbReference type="Pfam" id="PF02789">
    <property type="entry name" value="Peptidase_M17_N"/>
    <property type="match status" value="1"/>
</dbReference>
<proteinExistence type="inferred from homology"/>
<name>A0A840BSK2_9HYPH</name>
<accession>A0A840BSK2</accession>
<evidence type="ECO:0000256" key="1">
    <source>
        <dbReference type="ARBA" id="ARBA00009528"/>
    </source>
</evidence>
<dbReference type="EC" id="3.4.11.1" evidence="8"/>
<dbReference type="PANTHER" id="PTHR11963:SF23">
    <property type="entry name" value="CYTOSOL AMINOPEPTIDASE"/>
    <property type="match status" value="1"/>
</dbReference>
<evidence type="ECO:0000256" key="2">
    <source>
        <dbReference type="ARBA" id="ARBA00022438"/>
    </source>
</evidence>
<evidence type="ECO:0000313" key="9">
    <source>
        <dbReference type="Proteomes" id="UP000577362"/>
    </source>
</evidence>
<dbReference type="InterPro" id="IPR043472">
    <property type="entry name" value="Macro_dom-like"/>
</dbReference>
<evidence type="ECO:0000256" key="5">
    <source>
        <dbReference type="ARBA" id="ARBA00023211"/>
    </source>
</evidence>
<keyword evidence="5" id="KW-0464">Manganese</keyword>
<dbReference type="RefSeq" id="WP_183316089.1">
    <property type="nucleotide sequence ID" value="NZ_JACIEN010000001.1"/>
</dbReference>
<dbReference type="GO" id="GO:0005737">
    <property type="term" value="C:cytoplasm"/>
    <property type="evidence" value="ECO:0007669"/>
    <property type="project" value="InterPro"/>
</dbReference>
<dbReference type="Gene3D" id="3.40.220.10">
    <property type="entry name" value="Leucine Aminopeptidase, subunit E, domain 1"/>
    <property type="match status" value="1"/>
</dbReference>
<dbReference type="Gene3D" id="3.40.630.10">
    <property type="entry name" value="Zn peptidases"/>
    <property type="match status" value="2"/>
</dbReference>
<keyword evidence="3" id="KW-0645">Protease</keyword>
<dbReference type="AlphaFoldDB" id="A0A840BSK2"/>
<dbReference type="PANTHER" id="PTHR11963">
    <property type="entry name" value="LEUCINE AMINOPEPTIDASE-RELATED"/>
    <property type="match status" value="1"/>
</dbReference>
<evidence type="ECO:0000256" key="4">
    <source>
        <dbReference type="ARBA" id="ARBA00022801"/>
    </source>
</evidence>
<keyword evidence="4 8" id="KW-0378">Hydrolase</keyword>